<reference evidence="3 4" key="1">
    <citation type="submission" date="2018-08" db="EMBL/GenBank/DDBJ databases">
        <title>Recombination of ecologically and evolutionarily significant loci maintains genetic cohesion in the Pseudomonas syringae species complex.</title>
        <authorList>
            <person name="Dillon M."/>
            <person name="Thakur S."/>
            <person name="Almeida R.N.D."/>
            <person name="Weir B.S."/>
            <person name="Guttman D.S."/>
        </authorList>
    </citation>
    <scope>NUCLEOTIDE SEQUENCE [LARGE SCALE GENOMIC DNA]</scope>
    <source>
        <strain evidence="3 4">ICMP 12341</strain>
    </source>
</reference>
<dbReference type="PANTHER" id="PTHR45947">
    <property type="entry name" value="SULFOQUINOVOSYL TRANSFERASE SQD2"/>
    <property type="match status" value="1"/>
</dbReference>
<dbReference type="GO" id="GO:0016757">
    <property type="term" value="F:glycosyltransferase activity"/>
    <property type="evidence" value="ECO:0007669"/>
    <property type="project" value="UniProtKB-ARBA"/>
</dbReference>
<dbReference type="EMBL" id="RBOV01000200">
    <property type="protein sequence ID" value="RMN11319.1"/>
    <property type="molecule type" value="Genomic_DNA"/>
</dbReference>
<sequence length="432" mass="48550">MPTHAFSTSIINPSHNRHITEIYPADTDLMSQILHVTLITETFTPEINGVANTLGRLCDGLRLRGHRVELVRPRQSDETHSGAVDDLLLCRGWPIPGYPGLQWGQSSMHKLLRRWQRRRPDVLYIATEGPLGLSALRAARRLGIAVISGFHTNFPQYTQQYGMGFITRLLTHYLRWFHNRSRLTLVPSISQKVELERHGFERIELLSRGVDSQLFSPSRRSQSLRESWGLQAADIGIIHVGRLAPEKNLGLLKASFEALKENYPQRTLKLIVVGDGPQRAELERQIPDAIFCGTQRGEDLATHYASGDMFLFPSLTETFGNVVLEALASGLGVVAYDEAAAGQHIRHGHNGALAMPGDEEAFIDAARWLLEDSETLRRVRLNARQHASRQGWEAIIDQFERQLREASPSGNIQEIRPARNKNIRPVSSVPLD</sequence>
<dbReference type="PANTHER" id="PTHR45947:SF3">
    <property type="entry name" value="SULFOQUINOVOSYL TRANSFERASE SQD2"/>
    <property type="match status" value="1"/>
</dbReference>
<evidence type="ECO:0000313" key="3">
    <source>
        <dbReference type="EMBL" id="RMN11319.1"/>
    </source>
</evidence>
<dbReference type="Pfam" id="PF13692">
    <property type="entry name" value="Glyco_trans_1_4"/>
    <property type="match status" value="1"/>
</dbReference>
<dbReference type="AlphaFoldDB" id="A0A3M3JKP7"/>
<feature type="domain" description="Glycosyltransferase subfamily 4-like N-terminal" evidence="2">
    <location>
        <begin position="47"/>
        <end position="213"/>
    </location>
</feature>
<organism evidence="3 4">
    <name type="scientific">Pseudomonas syringae pv. coriandricola</name>
    <dbReference type="NCBI Taxonomy" id="264453"/>
    <lineage>
        <taxon>Bacteria</taxon>
        <taxon>Pseudomonadati</taxon>
        <taxon>Pseudomonadota</taxon>
        <taxon>Gammaproteobacteria</taxon>
        <taxon>Pseudomonadales</taxon>
        <taxon>Pseudomonadaceae</taxon>
        <taxon>Pseudomonas</taxon>
    </lineage>
</organism>
<name>A0A3M3JKP7_9PSED</name>
<evidence type="ECO:0000256" key="1">
    <source>
        <dbReference type="SAM" id="MobiDB-lite"/>
    </source>
</evidence>
<evidence type="ECO:0000259" key="2">
    <source>
        <dbReference type="Pfam" id="PF13439"/>
    </source>
</evidence>
<dbReference type="SUPFAM" id="SSF53756">
    <property type="entry name" value="UDP-Glycosyltransferase/glycogen phosphorylase"/>
    <property type="match status" value="1"/>
</dbReference>
<dbReference type="InterPro" id="IPR028098">
    <property type="entry name" value="Glyco_trans_4-like_N"/>
</dbReference>
<dbReference type="InterPro" id="IPR050194">
    <property type="entry name" value="Glycosyltransferase_grp1"/>
</dbReference>
<gene>
    <name evidence="3" type="ORF">ALQ65_05174</name>
</gene>
<protein>
    <submittedName>
        <fullName evidence="3">Glycosyl transferase, group 1 protein</fullName>
    </submittedName>
</protein>
<evidence type="ECO:0000313" key="4">
    <source>
        <dbReference type="Proteomes" id="UP000271468"/>
    </source>
</evidence>
<dbReference type="Gene3D" id="3.40.50.2000">
    <property type="entry name" value="Glycogen Phosphorylase B"/>
    <property type="match status" value="2"/>
</dbReference>
<comment type="caution">
    <text evidence="3">The sequence shown here is derived from an EMBL/GenBank/DDBJ whole genome shotgun (WGS) entry which is preliminary data.</text>
</comment>
<dbReference type="Pfam" id="PF13439">
    <property type="entry name" value="Glyco_transf_4"/>
    <property type="match status" value="1"/>
</dbReference>
<proteinExistence type="predicted"/>
<feature type="region of interest" description="Disordered" evidence="1">
    <location>
        <begin position="407"/>
        <end position="432"/>
    </location>
</feature>
<dbReference type="CDD" id="cd03814">
    <property type="entry name" value="GT4-like"/>
    <property type="match status" value="1"/>
</dbReference>
<keyword evidence="3" id="KW-0808">Transferase</keyword>
<dbReference type="Proteomes" id="UP000271468">
    <property type="component" value="Unassembled WGS sequence"/>
</dbReference>
<accession>A0A3M3JKP7</accession>